<dbReference type="GO" id="GO:0008270">
    <property type="term" value="F:zinc ion binding"/>
    <property type="evidence" value="ECO:0007669"/>
    <property type="project" value="UniProtKB-UniRule"/>
</dbReference>
<dbReference type="GO" id="GO:0045892">
    <property type="term" value="P:negative regulation of DNA-templated transcription"/>
    <property type="evidence" value="ECO:0007669"/>
    <property type="project" value="UniProtKB-UniRule"/>
</dbReference>
<dbReference type="PANTHER" id="PTHR30455:SF2">
    <property type="entry name" value="TRANSCRIPTIONAL REPRESSOR NRDR"/>
    <property type="match status" value="1"/>
</dbReference>
<evidence type="ECO:0000256" key="2">
    <source>
        <dbReference type="ARBA" id="ARBA00022741"/>
    </source>
</evidence>
<evidence type="ECO:0000313" key="10">
    <source>
        <dbReference type="EMBL" id="WNM56433.1"/>
    </source>
</evidence>
<keyword evidence="11" id="KW-1185">Reference proteome</keyword>
<keyword evidence="3 8" id="KW-0863">Zinc-finger</keyword>
<dbReference type="GO" id="GO:0003677">
    <property type="term" value="F:DNA binding"/>
    <property type="evidence" value="ECO:0007669"/>
    <property type="project" value="UniProtKB-KW"/>
</dbReference>
<dbReference type="EMBL" id="CP116967">
    <property type="protein sequence ID" value="WNM56433.1"/>
    <property type="molecule type" value="Genomic_DNA"/>
</dbReference>
<dbReference type="PROSITE" id="PS51161">
    <property type="entry name" value="ATP_CONE"/>
    <property type="match status" value="1"/>
</dbReference>
<evidence type="ECO:0000256" key="7">
    <source>
        <dbReference type="ARBA" id="ARBA00023163"/>
    </source>
</evidence>
<keyword evidence="8" id="KW-0479">Metal-binding</keyword>
<keyword evidence="5 8" id="KW-0805">Transcription regulation</keyword>
<dbReference type="InterPro" id="IPR003796">
    <property type="entry name" value="RNR_NrdR-like"/>
</dbReference>
<dbReference type="RefSeq" id="WP_312640023.1">
    <property type="nucleotide sequence ID" value="NZ_CP116967.1"/>
</dbReference>
<accession>A0AA96GC97</accession>
<evidence type="ECO:0000256" key="4">
    <source>
        <dbReference type="ARBA" id="ARBA00022840"/>
    </source>
</evidence>
<feature type="domain" description="ATP-cone" evidence="9">
    <location>
        <begin position="49"/>
        <end position="139"/>
    </location>
</feature>
<protein>
    <recommendedName>
        <fullName evidence="8">Transcriptional repressor NrdR</fullName>
    </recommendedName>
</protein>
<proteinExistence type="inferred from homology"/>
<dbReference type="InterPro" id="IPR005144">
    <property type="entry name" value="ATP-cone_dom"/>
</dbReference>
<dbReference type="InterPro" id="IPR055173">
    <property type="entry name" value="NrdR-like_N"/>
</dbReference>
<keyword evidence="1 8" id="KW-0678">Repressor</keyword>
<evidence type="ECO:0000313" key="11">
    <source>
        <dbReference type="Proteomes" id="UP001302719"/>
    </source>
</evidence>
<evidence type="ECO:0000256" key="3">
    <source>
        <dbReference type="ARBA" id="ARBA00022771"/>
    </source>
</evidence>
<dbReference type="NCBIfam" id="TIGR00244">
    <property type="entry name" value="transcriptional regulator NrdR"/>
    <property type="match status" value="1"/>
</dbReference>
<dbReference type="Pfam" id="PF03477">
    <property type="entry name" value="ATP-cone"/>
    <property type="match status" value="1"/>
</dbReference>
<evidence type="ECO:0000256" key="1">
    <source>
        <dbReference type="ARBA" id="ARBA00022491"/>
    </source>
</evidence>
<sequence length="154" mass="17884">MKCPFCDQLEDKVIDSRTAREGEVIRRRRECLGCKRRFTTYERIEENLPMVVKKDNRREPFDRAKILAGLKKACEKRPVSIGALGAAVDRIEKRIQDLGETEVPSRTVGEEVMRALKELDPVAYVRFASVYREFKDIDQFMDTIRALTQDTRVS</sequence>
<dbReference type="KEGG" id="nall:PP769_10605"/>
<keyword evidence="8" id="KW-0862">Zinc</keyword>
<evidence type="ECO:0000259" key="9">
    <source>
        <dbReference type="PROSITE" id="PS51161"/>
    </source>
</evidence>
<name>A0AA96GC97_9BACT</name>
<dbReference type="AlphaFoldDB" id="A0AA96GC97"/>
<comment type="function">
    <text evidence="8">Negatively regulates transcription of bacterial ribonucleotide reductase nrd genes and operons by binding to NrdR-boxes.</text>
</comment>
<evidence type="ECO:0000256" key="8">
    <source>
        <dbReference type="HAMAP-Rule" id="MF_00440"/>
    </source>
</evidence>
<reference evidence="10 11" key="1">
    <citation type="submission" date="2023-01" db="EMBL/GenBank/DDBJ databases">
        <title>Cultivation and genomic characterization of new, ubiquitous marine nitrite-oxidizing bacteria from the Nitrospirales.</title>
        <authorList>
            <person name="Mueller A.J."/>
            <person name="Daebeler A."/>
            <person name="Herbold C.W."/>
            <person name="Kirkegaard R.H."/>
            <person name="Daims H."/>
        </authorList>
    </citation>
    <scope>NUCLEOTIDE SEQUENCE [LARGE SCALE GENOMIC DNA]</scope>
    <source>
        <strain evidence="10 11">VA</strain>
    </source>
</reference>
<keyword evidence="7 8" id="KW-0804">Transcription</keyword>
<dbReference type="Proteomes" id="UP001302719">
    <property type="component" value="Chromosome"/>
</dbReference>
<dbReference type="Pfam" id="PF22811">
    <property type="entry name" value="Zn_ribbon_NrdR"/>
    <property type="match status" value="1"/>
</dbReference>
<gene>
    <name evidence="8 10" type="primary">nrdR</name>
    <name evidence="10" type="ORF">PP769_10605</name>
</gene>
<dbReference type="GO" id="GO:0005524">
    <property type="term" value="F:ATP binding"/>
    <property type="evidence" value="ECO:0007669"/>
    <property type="project" value="UniProtKB-UniRule"/>
</dbReference>
<comment type="cofactor">
    <cofactor evidence="8">
        <name>Zn(2+)</name>
        <dbReference type="ChEBI" id="CHEBI:29105"/>
    </cofactor>
    <text evidence="8">Binds 1 zinc ion.</text>
</comment>
<dbReference type="PANTHER" id="PTHR30455">
    <property type="entry name" value="TRANSCRIPTIONAL REPRESSOR NRDR"/>
    <property type="match status" value="1"/>
</dbReference>
<feature type="zinc finger region" evidence="8">
    <location>
        <begin position="3"/>
        <end position="34"/>
    </location>
</feature>
<keyword evidence="6 8" id="KW-0238">DNA-binding</keyword>
<dbReference type="HAMAP" id="MF_00440">
    <property type="entry name" value="NrdR"/>
    <property type="match status" value="1"/>
</dbReference>
<organism evidence="10 11">
    <name type="scientific">Candidatus Nitrospira allomarina</name>
    <dbReference type="NCBI Taxonomy" id="3020900"/>
    <lineage>
        <taxon>Bacteria</taxon>
        <taxon>Pseudomonadati</taxon>
        <taxon>Nitrospirota</taxon>
        <taxon>Nitrospiria</taxon>
        <taxon>Nitrospirales</taxon>
        <taxon>Nitrospiraceae</taxon>
        <taxon>Nitrospira</taxon>
    </lineage>
</organism>
<keyword evidence="2 8" id="KW-0547">Nucleotide-binding</keyword>
<comment type="similarity">
    <text evidence="8">Belongs to the NrdR family.</text>
</comment>
<keyword evidence="4 8" id="KW-0067">ATP-binding</keyword>
<evidence type="ECO:0000256" key="6">
    <source>
        <dbReference type="ARBA" id="ARBA00023125"/>
    </source>
</evidence>
<evidence type="ECO:0000256" key="5">
    <source>
        <dbReference type="ARBA" id="ARBA00023015"/>
    </source>
</evidence>